<organism evidence="1 2">
    <name type="scientific">Linderina macrospora</name>
    <dbReference type="NCBI Taxonomy" id="4868"/>
    <lineage>
        <taxon>Eukaryota</taxon>
        <taxon>Fungi</taxon>
        <taxon>Fungi incertae sedis</taxon>
        <taxon>Zoopagomycota</taxon>
        <taxon>Kickxellomycotina</taxon>
        <taxon>Kickxellomycetes</taxon>
        <taxon>Kickxellales</taxon>
        <taxon>Kickxellaceae</taxon>
        <taxon>Linderina</taxon>
    </lineage>
</organism>
<sequence length="237" mass="24602">MSEPLPLHRLSRPQDGYQGAVSGKRAPPPPPTSRKPQTKPKPPGLMSNRHSSTSPSPSPSSVPSTADLRSTLRPAAATTQNTPRASAIMQPRNSQDDGTDSGIIAESQGSVSSLAGIFGKSVRSKGANHSRSLTETMFNRTESPPAPARPPVPPSAAFGDRFSHQRTGSGSAPPHPPPPPPPQSAGAGANGTASVPVREGKWSFHSMSDLPQPPQMSISRHKYPSGNATGSAIALDI</sequence>
<reference evidence="1" key="1">
    <citation type="submission" date="2022-07" db="EMBL/GenBank/DDBJ databases">
        <title>Phylogenomic reconstructions and comparative analyses of Kickxellomycotina fungi.</title>
        <authorList>
            <person name="Reynolds N.K."/>
            <person name="Stajich J.E."/>
            <person name="Barry K."/>
            <person name="Grigoriev I.V."/>
            <person name="Crous P."/>
            <person name="Smith M.E."/>
        </authorList>
    </citation>
    <scope>NUCLEOTIDE SEQUENCE</scope>
    <source>
        <strain evidence="1">NRRL 5244</strain>
    </source>
</reference>
<dbReference type="EMBL" id="JANBPW010001582">
    <property type="protein sequence ID" value="KAJ1943939.1"/>
    <property type="molecule type" value="Genomic_DNA"/>
</dbReference>
<accession>A0ACC1JAB3</accession>
<proteinExistence type="predicted"/>
<evidence type="ECO:0000313" key="1">
    <source>
        <dbReference type="EMBL" id="KAJ1943939.1"/>
    </source>
</evidence>
<evidence type="ECO:0000313" key="2">
    <source>
        <dbReference type="Proteomes" id="UP001150603"/>
    </source>
</evidence>
<protein>
    <submittedName>
        <fullName evidence="1">Uncharacterized protein</fullName>
    </submittedName>
</protein>
<dbReference type="Proteomes" id="UP001150603">
    <property type="component" value="Unassembled WGS sequence"/>
</dbReference>
<gene>
    <name evidence="1" type="ORF">FBU59_002750</name>
</gene>
<keyword evidence="2" id="KW-1185">Reference proteome</keyword>
<name>A0ACC1JAB3_9FUNG</name>
<comment type="caution">
    <text evidence="1">The sequence shown here is derived from an EMBL/GenBank/DDBJ whole genome shotgun (WGS) entry which is preliminary data.</text>
</comment>